<dbReference type="SMART" id="SM00827">
    <property type="entry name" value="PKS_AT"/>
    <property type="match status" value="1"/>
</dbReference>
<dbReference type="SUPFAM" id="SSF52151">
    <property type="entry name" value="FabD/lysophospholipase-like"/>
    <property type="match status" value="1"/>
</dbReference>
<dbReference type="Gene3D" id="3.40.366.10">
    <property type="entry name" value="Malonyl-Coenzyme A Acyl Carrier Protein, domain 2"/>
    <property type="match status" value="1"/>
</dbReference>
<dbReference type="InterPro" id="IPR001227">
    <property type="entry name" value="Ac_transferase_dom_sf"/>
</dbReference>
<dbReference type="PANTHER" id="PTHR42681">
    <property type="entry name" value="MALONYL-COA-ACYL CARRIER PROTEIN TRANSACYLASE, MITOCHONDRIAL"/>
    <property type="match status" value="1"/>
</dbReference>
<dbReference type="GO" id="GO:0006633">
    <property type="term" value="P:fatty acid biosynthetic process"/>
    <property type="evidence" value="ECO:0007669"/>
    <property type="project" value="TreeGrafter"/>
</dbReference>
<dbReference type="AlphaFoldDB" id="A0A516SKQ2"/>
<dbReference type="InterPro" id="IPR016036">
    <property type="entry name" value="Malonyl_transacylase_ACP-bd"/>
</dbReference>
<dbReference type="SUPFAM" id="SSF55048">
    <property type="entry name" value="Probable ACP-binding domain of malonyl-CoA ACP transacylase"/>
    <property type="match status" value="1"/>
</dbReference>
<sequence>MSAYLDSAKTVFLFPGVGAQQADMFAAFRSFPAYRACLDEVSDLSGVGLEDIIHGEGRQALGQVRVAQLALTATTVAIARILREECGLLPDFVMGHSLGQYPALCAGGYLDLATVTRVVNLRSEAVEACAGRYEQGDMCWVLHLPAETVIEQVAAARQDGITIFVSAVDAFDQATISGEMAEIRRFASRIEALGGLVYPLRIGGPFHSPLMAPARAQLDAALDFLPSPDAGRLHSRLVCNVGAGELAVDGLRSAILDHLVEPVQWLHSMQYLAGQGVTRYLEISPKSVLAYLVQRAELPLQPLYGPQELAGAVERLASAQSRGERFHQRCWQHLYGEPLPVLEPAASRQLREIRSEVHKQLPAAPANAAERDFLYQRSLRWLELAEAGTGASREADRLRLHGLYQAAGR</sequence>
<evidence type="ECO:0000313" key="6">
    <source>
        <dbReference type="EMBL" id="QDQ28737.1"/>
    </source>
</evidence>
<dbReference type="OrthoDB" id="3248271at2"/>
<name>A0A516SKQ2_9NEIS</name>
<dbReference type="EMBL" id="CP041730">
    <property type="protein sequence ID" value="QDQ28737.1"/>
    <property type="molecule type" value="Genomic_DNA"/>
</dbReference>
<dbReference type="GO" id="GO:0004314">
    <property type="term" value="F:[acyl-carrier-protein] S-malonyltransferase activity"/>
    <property type="evidence" value="ECO:0007669"/>
    <property type="project" value="UniProtKB-EC"/>
</dbReference>
<comment type="catalytic activity">
    <reaction evidence="4">
        <text>holo-[ACP] + malonyl-CoA = malonyl-[ACP] + CoA</text>
        <dbReference type="Rhea" id="RHEA:41792"/>
        <dbReference type="Rhea" id="RHEA-COMP:9623"/>
        <dbReference type="Rhea" id="RHEA-COMP:9685"/>
        <dbReference type="ChEBI" id="CHEBI:57287"/>
        <dbReference type="ChEBI" id="CHEBI:57384"/>
        <dbReference type="ChEBI" id="CHEBI:64479"/>
        <dbReference type="ChEBI" id="CHEBI:78449"/>
        <dbReference type="EC" id="2.3.1.39"/>
    </reaction>
</comment>
<dbReference type="Proteomes" id="UP000317550">
    <property type="component" value="Chromosome"/>
</dbReference>
<dbReference type="EC" id="2.3.1.39" evidence="1"/>
<dbReference type="InterPro" id="IPR014043">
    <property type="entry name" value="Acyl_transferase_dom"/>
</dbReference>
<evidence type="ECO:0000256" key="3">
    <source>
        <dbReference type="ARBA" id="ARBA00023315"/>
    </source>
</evidence>
<dbReference type="RefSeq" id="WP_144280120.1">
    <property type="nucleotide sequence ID" value="NZ_CP041730.1"/>
</dbReference>
<evidence type="ECO:0000259" key="5">
    <source>
        <dbReference type="SMART" id="SM00827"/>
    </source>
</evidence>
<keyword evidence="7" id="KW-1185">Reference proteome</keyword>
<keyword evidence="2 6" id="KW-0808">Transferase</keyword>
<reference evidence="7" key="1">
    <citation type="submission" date="2019-07" db="EMBL/GenBank/DDBJ databases">
        <title>Chitinimonas sp. nov., isolated from Ny-Alesund, arctica soil.</title>
        <authorList>
            <person name="Xu Q."/>
            <person name="Peng F."/>
        </authorList>
    </citation>
    <scope>NUCLEOTIDE SEQUENCE [LARGE SCALE GENOMIC DNA]</scope>
    <source>
        <strain evidence="7">R3-44</strain>
    </source>
</reference>
<gene>
    <name evidence="6" type="ORF">FNU76_21600</name>
</gene>
<dbReference type="InterPro" id="IPR016035">
    <property type="entry name" value="Acyl_Trfase/lysoPLipase"/>
</dbReference>
<dbReference type="Pfam" id="PF00698">
    <property type="entry name" value="Acyl_transf_1"/>
    <property type="match status" value="1"/>
</dbReference>
<organism evidence="6 7">
    <name type="scientific">Chitinimonas arctica</name>
    <dbReference type="NCBI Taxonomy" id="2594795"/>
    <lineage>
        <taxon>Bacteria</taxon>
        <taxon>Pseudomonadati</taxon>
        <taxon>Pseudomonadota</taxon>
        <taxon>Betaproteobacteria</taxon>
        <taxon>Neisseriales</taxon>
        <taxon>Chitinibacteraceae</taxon>
        <taxon>Chitinimonas</taxon>
    </lineage>
</organism>
<dbReference type="InterPro" id="IPR050858">
    <property type="entry name" value="Mal-CoA-ACP_Trans/PKS_FabD"/>
</dbReference>
<accession>A0A516SKQ2</accession>
<dbReference type="KEGG" id="cari:FNU76_21600"/>
<keyword evidence="3" id="KW-0012">Acyltransferase</keyword>
<evidence type="ECO:0000256" key="4">
    <source>
        <dbReference type="ARBA" id="ARBA00048462"/>
    </source>
</evidence>
<proteinExistence type="predicted"/>
<dbReference type="Gene3D" id="3.30.70.250">
    <property type="entry name" value="Malonyl-CoA ACP transacylase, ACP-binding"/>
    <property type="match status" value="1"/>
</dbReference>
<evidence type="ECO:0000256" key="1">
    <source>
        <dbReference type="ARBA" id="ARBA00013258"/>
    </source>
</evidence>
<evidence type="ECO:0000256" key="2">
    <source>
        <dbReference type="ARBA" id="ARBA00022679"/>
    </source>
</evidence>
<dbReference type="PANTHER" id="PTHR42681:SF1">
    <property type="entry name" value="MALONYL-COA-ACYL CARRIER PROTEIN TRANSACYLASE, MITOCHONDRIAL"/>
    <property type="match status" value="1"/>
</dbReference>
<feature type="domain" description="Malonyl-CoA:ACP transacylase (MAT)" evidence="5">
    <location>
        <begin position="13"/>
        <end position="324"/>
    </location>
</feature>
<evidence type="ECO:0000313" key="7">
    <source>
        <dbReference type="Proteomes" id="UP000317550"/>
    </source>
</evidence>
<protein>
    <recommendedName>
        <fullName evidence="1">[acyl-carrier-protein] S-malonyltransferase</fullName>
        <ecNumber evidence="1">2.3.1.39</ecNumber>
    </recommendedName>
</protein>